<evidence type="ECO:0000259" key="2">
    <source>
        <dbReference type="Pfam" id="PF04453"/>
    </source>
</evidence>
<evidence type="ECO:0000313" key="4">
    <source>
        <dbReference type="Proteomes" id="UP000276254"/>
    </source>
</evidence>
<dbReference type="OrthoDB" id="9760225at2"/>
<reference evidence="3 4" key="1">
    <citation type="submission" date="2018-09" db="EMBL/GenBank/DDBJ databases">
        <title>Sphingomonas peninsula sp. nov., isolated from fildes peninsula, Antarctic soil.</title>
        <authorList>
            <person name="Yingchao G."/>
        </authorList>
    </citation>
    <scope>NUCLEOTIDE SEQUENCE [LARGE SCALE GENOMIC DNA]</scope>
    <source>
        <strain evidence="3 4">YZ-8</strain>
    </source>
</reference>
<dbReference type="KEGG" id="spha:D3Y57_18365"/>
<dbReference type="GO" id="GO:0009279">
    <property type="term" value="C:cell outer membrane"/>
    <property type="evidence" value="ECO:0007669"/>
    <property type="project" value="UniProtKB-SubCell"/>
</dbReference>
<dbReference type="AlphaFoldDB" id="A0A494TDD3"/>
<name>A0A494TDD3_SPHPE</name>
<dbReference type="Proteomes" id="UP000276254">
    <property type="component" value="Chromosome"/>
</dbReference>
<evidence type="ECO:0000313" key="3">
    <source>
        <dbReference type="EMBL" id="AYJ87519.1"/>
    </source>
</evidence>
<keyword evidence="1" id="KW-0998">Cell outer membrane</keyword>
<comment type="subunit">
    <text evidence="1">Component of the lipopolysaccharide transport and assembly complex.</text>
</comment>
<keyword evidence="1" id="KW-0472">Membrane</keyword>
<keyword evidence="1" id="KW-0732">Signal</keyword>
<comment type="similarity">
    <text evidence="1">Belongs to the LptD family.</text>
</comment>
<organism evidence="3 4">
    <name type="scientific">Sphingomonas paeninsulae</name>
    <dbReference type="NCBI Taxonomy" id="2319844"/>
    <lineage>
        <taxon>Bacteria</taxon>
        <taxon>Pseudomonadati</taxon>
        <taxon>Pseudomonadota</taxon>
        <taxon>Alphaproteobacteria</taxon>
        <taxon>Sphingomonadales</taxon>
        <taxon>Sphingomonadaceae</taxon>
        <taxon>Sphingomonas</taxon>
    </lineage>
</organism>
<keyword evidence="4" id="KW-1185">Reference proteome</keyword>
<dbReference type="RefSeq" id="WP_121154933.1">
    <property type="nucleotide sequence ID" value="NZ_CP032829.1"/>
</dbReference>
<protein>
    <recommendedName>
        <fullName evidence="1">LPS-assembly protein LptD</fullName>
    </recommendedName>
</protein>
<proteinExistence type="inferred from homology"/>
<feature type="domain" description="LptD C-terminal" evidence="2">
    <location>
        <begin position="256"/>
        <end position="622"/>
    </location>
</feature>
<comment type="caution">
    <text evidence="1">Lacks conserved residue(s) required for the propagation of feature annotation.</text>
</comment>
<evidence type="ECO:0000256" key="1">
    <source>
        <dbReference type="HAMAP-Rule" id="MF_01411"/>
    </source>
</evidence>
<dbReference type="Gene3D" id="2.60.450.10">
    <property type="entry name" value="Lipopolysaccharide (LPS) transport protein A like domain"/>
    <property type="match status" value="1"/>
</dbReference>
<sequence length="696" mass="77063">MDFAADQLNYENNTDIVTASGDVRMASEGNRVRADRIVWNRKTGKVHALGNVVVVNPGGDTAYGDDVELTDTLKDGVVNNLLLVLANGGRLAARHGTRTNGITTLDHAAYSPCPVVSEDGCPKKPSWQITAVRIIHDPEGKKLTFKGARVEMFGLPILVLPTLTQPLGDDGAGGFLVPNLSYNRTNGFEVGLPYYLKMGTNRDLTITPHAYTAALPALEADYRALTSNGAYKISAFATYGTFIPIDQANLPSERAVRWSLDATGKFQLDPEWSISGTVRRVSDRTFLLRYDRSYEDRLRSNINIEHIDDSSYFSVSGWAVQTLRALDPQGQIPVAAPIIDYRKRIADPVLGGIFDLQLNTLALTRTAGQDTQRAFAGLRWDLRKMTSLGQEVIFTAYGRADIYHSAQNAETTIVQYQGLPGFQSRAIGALAAEIRWPFIGEFMGGTQRITPRIQLVASPPASNLNIPNEDSRSVDLEDSNLFALNRFPGYDRWEGSSRVTYGLDYAFDRPGLTVLANVGQSYRFSSSAMIFPDGTGLTNQTSDIVGRFTVKYKNFVEITQRFRFDKDNFALRRNEVDATIGSQATYFSVGYLKLNRNIDPTLEDLRDREEIRLGGRVQIGRYFSIFGSTTIDLTSTAEDPTTTADGYEPVRHRIGIAYTDNCLDIGLSWRRDYDTTGDATSGNSFLLRLVFRGLGR</sequence>
<accession>A0A494TDD3</accession>
<dbReference type="PANTHER" id="PTHR30189:SF1">
    <property type="entry name" value="LPS-ASSEMBLY PROTEIN LPTD"/>
    <property type="match status" value="1"/>
</dbReference>
<dbReference type="InterPro" id="IPR007543">
    <property type="entry name" value="LptD_C"/>
</dbReference>
<dbReference type="EMBL" id="CP032829">
    <property type="protein sequence ID" value="AYJ87519.1"/>
    <property type="molecule type" value="Genomic_DNA"/>
</dbReference>
<dbReference type="GO" id="GO:0043165">
    <property type="term" value="P:Gram-negative-bacterium-type cell outer membrane assembly"/>
    <property type="evidence" value="ECO:0007669"/>
    <property type="project" value="UniProtKB-UniRule"/>
</dbReference>
<dbReference type="HAMAP" id="MF_01411">
    <property type="entry name" value="LPS_assembly_LptD"/>
    <property type="match status" value="1"/>
</dbReference>
<dbReference type="PANTHER" id="PTHR30189">
    <property type="entry name" value="LPS-ASSEMBLY PROTEIN"/>
    <property type="match status" value="1"/>
</dbReference>
<dbReference type="GO" id="GO:0015920">
    <property type="term" value="P:lipopolysaccharide transport"/>
    <property type="evidence" value="ECO:0007669"/>
    <property type="project" value="InterPro"/>
</dbReference>
<comment type="function">
    <text evidence="1">Involved in the assembly of lipopolysaccharide (LPS) at the surface of the outer membrane.</text>
</comment>
<gene>
    <name evidence="1" type="primary">lptD</name>
    <name evidence="3" type="ORF">D3Y57_18365</name>
</gene>
<dbReference type="InterPro" id="IPR050218">
    <property type="entry name" value="LptD"/>
</dbReference>
<comment type="subcellular location">
    <subcellularLocation>
        <location evidence="1">Cell outer membrane</location>
    </subcellularLocation>
</comment>
<dbReference type="GO" id="GO:1990351">
    <property type="term" value="C:transporter complex"/>
    <property type="evidence" value="ECO:0007669"/>
    <property type="project" value="TreeGrafter"/>
</dbReference>
<dbReference type="Pfam" id="PF04453">
    <property type="entry name" value="LptD"/>
    <property type="match status" value="1"/>
</dbReference>
<dbReference type="InterPro" id="IPR020889">
    <property type="entry name" value="LipoPS_assembly_LptD"/>
</dbReference>